<keyword evidence="2 4" id="KW-0560">Oxidoreductase</keyword>
<dbReference type="AlphaFoldDB" id="A0A918XQA2"/>
<dbReference type="FunFam" id="3.40.50.720:FF:000203">
    <property type="entry name" value="D-3-phosphoglycerate dehydrogenase (SerA)"/>
    <property type="match status" value="1"/>
</dbReference>
<dbReference type="Proteomes" id="UP000630353">
    <property type="component" value="Unassembled WGS sequence"/>
</dbReference>
<evidence type="ECO:0000256" key="1">
    <source>
        <dbReference type="ARBA" id="ARBA00005854"/>
    </source>
</evidence>
<evidence type="ECO:0000259" key="5">
    <source>
        <dbReference type="Pfam" id="PF00389"/>
    </source>
</evidence>
<accession>A0A918XQA2</accession>
<dbReference type="InterPro" id="IPR006139">
    <property type="entry name" value="D-isomer_2_OHA_DH_cat_dom"/>
</dbReference>
<dbReference type="PANTHER" id="PTHR42789">
    <property type="entry name" value="D-ISOMER SPECIFIC 2-HYDROXYACID DEHYDROGENASE FAMILY PROTEIN (AFU_ORTHOLOGUE AFUA_6G10090)"/>
    <property type="match status" value="1"/>
</dbReference>
<feature type="domain" description="D-isomer specific 2-hydroxyacid dehydrogenase NAD-binding" evidence="6">
    <location>
        <begin position="113"/>
        <end position="286"/>
    </location>
</feature>
<evidence type="ECO:0000259" key="6">
    <source>
        <dbReference type="Pfam" id="PF02826"/>
    </source>
</evidence>
<feature type="domain" description="D-isomer specific 2-hydroxyacid dehydrogenase catalytic" evidence="5">
    <location>
        <begin position="30"/>
        <end position="314"/>
    </location>
</feature>
<dbReference type="RefSeq" id="WP_189988468.1">
    <property type="nucleotide sequence ID" value="NZ_BMZS01000003.1"/>
</dbReference>
<dbReference type="SUPFAM" id="SSF52283">
    <property type="entry name" value="Formate/glycerate dehydrogenase catalytic domain-like"/>
    <property type="match status" value="1"/>
</dbReference>
<evidence type="ECO:0000256" key="2">
    <source>
        <dbReference type="ARBA" id="ARBA00023002"/>
    </source>
</evidence>
<evidence type="ECO:0000256" key="4">
    <source>
        <dbReference type="RuleBase" id="RU003719"/>
    </source>
</evidence>
<gene>
    <name evidence="7" type="primary">serA</name>
    <name evidence="7" type="ORF">GCM10017083_16570</name>
</gene>
<sequence>MPKIAILDDYADAALDMADWGSLPAGFEPVVFNDNLVEHDALVDRLKDFEVVCAMRERTPFPAAVFERLPNLKLFITSGMRNKSVDFAAARKRGVVCCGTETSGTTTTEHTWALILATARHVPHDHMVMRQGGWQTRMGFDLAGKTLGCVGLGRLGSAVAKIGASAFGMKTVAWSQNLTAERCAEVGAELVSKQELFERADVVTIHLLLSDRTTGLVGAEDLARMKPGAILVNTSRGPIVDETALYQTLKAGKIRAAAIDVFSEEPLPADAAIRGLDNVVLTPHIGYVTEDTYRLFYGQMVEDIAAWAKGSPIRTIDA</sequence>
<dbReference type="GO" id="GO:0051287">
    <property type="term" value="F:NAD binding"/>
    <property type="evidence" value="ECO:0007669"/>
    <property type="project" value="InterPro"/>
</dbReference>
<evidence type="ECO:0000313" key="8">
    <source>
        <dbReference type="Proteomes" id="UP000630353"/>
    </source>
</evidence>
<organism evidence="7 8">
    <name type="scientific">Thalassobaculum fulvum</name>
    <dbReference type="NCBI Taxonomy" id="1633335"/>
    <lineage>
        <taxon>Bacteria</taxon>
        <taxon>Pseudomonadati</taxon>
        <taxon>Pseudomonadota</taxon>
        <taxon>Alphaproteobacteria</taxon>
        <taxon>Rhodospirillales</taxon>
        <taxon>Thalassobaculaceae</taxon>
        <taxon>Thalassobaculum</taxon>
    </lineage>
</organism>
<dbReference type="InterPro" id="IPR006140">
    <property type="entry name" value="D-isomer_DH_NAD-bd"/>
</dbReference>
<dbReference type="InterPro" id="IPR036291">
    <property type="entry name" value="NAD(P)-bd_dom_sf"/>
</dbReference>
<protein>
    <submittedName>
        <fullName evidence="7">2-hydroxyacid dehydrogenase</fullName>
    </submittedName>
</protein>
<reference evidence="7" key="2">
    <citation type="submission" date="2020-09" db="EMBL/GenBank/DDBJ databases">
        <authorList>
            <person name="Sun Q."/>
            <person name="Kim S."/>
        </authorList>
    </citation>
    <scope>NUCLEOTIDE SEQUENCE</scope>
    <source>
        <strain evidence="7">KCTC 42651</strain>
    </source>
</reference>
<comment type="similarity">
    <text evidence="1 4">Belongs to the D-isomer specific 2-hydroxyacid dehydrogenase family.</text>
</comment>
<dbReference type="InterPro" id="IPR050857">
    <property type="entry name" value="D-2-hydroxyacid_DH"/>
</dbReference>
<dbReference type="CDD" id="cd12169">
    <property type="entry name" value="PGDH_like_1"/>
    <property type="match status" value="1"/>
</dbReference>
<dbReference type="Gene3D" id="3.40.50.720">
    <property type="entry name" value="NAD(P)-binding Rossmann-like Domain"/>
    <property type="match status" value="2"/>
</dbReference>
<dbReference type="PANTHER" id="PTHR42789:SF1">
    <property type="entry name" value="D-ISOMER SPECIFIC 2-HYDROXYACID DEHYDROGENASE FAMILY PROTEIN (AFU_ORTHOLOGUE AFUA_6G10090)"/>
    <property type="match status" value="1"/>
</dbReference>
<dbReference type="SUPFAM" id="SSF51735">
    <property type="entry name" value="NAD(P)-binding Rossmann-fold domains"/>
    <property type="match status" value="1"/>
</dbReference>
<keyword evidence="8" id="KW-1185">Reference proteome</keyword>
<evidence type="ECO:0000256" key="3">
    <source>
        <dbReference type="ARBA" id="ARBA00023027"/>
    </source>
</evidence>
<dbReference type="EMBL" id="BMZS01000003">
    <property type="protein sequence ID" value="GHD46903.1"/>
    <property type="molecule type" value="Genomic_DNA"/>
</dbReference>
<dbReference type="GO" id="GO:0016616">
    <property type="term" value="F:oxidoreductase activity, acting on the CH-OH group of donors, NAD or NADP as acceptor"/>
    <property type="evidence" value="ECO:0007669"/>
    <property type="project" value="InterPro"/>
</dbReference>
<dbReference type="Pfam" id="PF02826">
    <property type="entry name" value="2-Hacid_dh_C"/>
    <property type="match status" value="1"/>
</dbReference>
<dbReference type="InterPro" id="IPR029753">
    <property type="entry name" value="D-isomer_DH_CS"/>
</dbReference>
<dbReference type="Pfam" id="PF00389">
    <property type="entry name" value="2-Hacid_dh"/>
    <property type="match status" value="1"/>
</dbReference>
<comment type="caution">
    <text evidence="7">The sequence shown here is derived from an EMBL/GenBank/DDBJ whole genome shotgun (WGS) entry which is preliminary data.</text>
</comment>
<name>A0A918XQA2_9PROT</name>
<keyword evidence="3" id="KW-0520">NAD</keyword>
<proteinExistence type="inferred from homology"/>
<dbReference type="PROSITE" id="PS00671">
    <property type="entry name" value="D_2_HYDROXYACID_DH_3"/>
    <property type="match status" value="1"/>
</dbReference>
<reference evidence="7" key="1">
    <citation type="journal article" date="2014" name="Int. J. Syst. Evol. Microbiol.">
        <title>Complete genome sequence of Corynebacterium casei LMG S-19264T (=DSM 44701T), isolated from a smear-ripened cheese.</title>
        <authorList>
            <consortium name="US DOE Joint Genome Institute (JGI-PGF)"/>
            <person name="Walter F."/>
            <person name="Albersmeier A."/>
            <person name="Kalinowski J."/>
            <person name="Ruckert C."/>
        </authorList>
    </citation>
    <scope>NUCLEOTIDE SEQUENCE</scope>
    <source>
        <strain evidence="7">KCTC 42651</strain>
    </source>
</reference>
<evidence type="ECO:0000313" key="7">
    <source>
        <dbReference type="EMBL" id="GHD46903.1"/>
    </source>
</evidence>